<protein>
    <submittedName>
        <fullName evidence="1">Uncharacterized protein</fullName>
    </submittedName>
</protein>
<gene>
    <name evidence="1" type="ORF">MML48_1g00950</name>
</gene>
<dbReference type="EMBL" id="CM043015">
    <property type="protein sequence ID" value="KAI4469700.1"/>
    <property type="molecule type" value="Genomic_DNA"/>
</dbReference>
<evidence type="ECO:0000313" key="2">
    <source>
        <dbReference type="Proteomes" id="UP001056778"/>
    </source>
</evidence>
<comment type="caution">
    <text evidence="1">The sequence shown here is derived from an EMBL/GenBank/DDBJ whole genome shotgun (WGS) entry which is preliminary data.</text>
</comment>
<organism evidence="1 2">
    <name type="scientific">Holotrichia oblita</name>
    <name type="common">Chafer beetle</name>
    <dbReference type="NCBI Taxonomy" id="644536"/>
    <lineage>
        <taxon>Eukaryota</taxon>
        <taxon>Metazoa</taxon>
        <taxon>Ecdysozoa</taxon>
        <taxon>Arthropoda</taxon>
        <taxon>Hexapoda</taxon>
        <taxon>Insecta</taxon>
        <taxon>Pterygota</taxon>
        <taxon>Neoptera</taxon>
        <taxon>Endopterygota</taxon>
        <taxon>Coleoptera</taxon>
        <taxon>Polyphaga</taxon>
        <taxon>Scarabaeiformia</taxon>
        <taxon>Scarabaeidae</taxon>
        <taxon>Melolonthinae</taxon>
        <taxon>Holotrichia</taxon>
    </lineage>
</organism>
<keyword evidence="2" id="KW-1185">Reference proteome</keyword>
<name>A0ACB9TS95_HOLOL</name>
<proteinExistence type="predicted"/>
<reference evidence="1" key="1">
    <citation type="submission" date="2022-04" db="EMBL/GenBank/DDBJ databases">
        <title>Chromosome-scale genome assembly of Holotrichia oblita Faldermann.</title>
        <authorList>
            <person name="Rongchong L."/>
        </authorList>
    </citation>
    <scope>NUCLEOTIDE SEQUENCE</scope>
    <source>
        <strain evidence="1">81SQS9</strain>
    </source>
</reference>
<evidence type="ECO:0000313" key="1">
    <source>
        <dbReference type="EMBL" id="KAI4469700.1"/>
    </source>
</evidence>
<sequence>MSVCGFISYEQVDDGTYLSELLEQLLEKSTTIAWPHHHDNKKIINEIKRMGDFIYNASKPYQEMSKRGNYGKWTQEQLELAIQAVSEKRLGLNAASRQYEVPKATIKRHAHEKNQRSKTKALGRMPVFSATMEKELAEHILQFEERMFGLTITDVRRLAFDVAEKHAVEHNFNRDKRMAGKAWYYGFMARNKNLTLRQPEATSMQRIKGFTEKRVVKFFTLLEGLVDEKRITGSKIYNVDESGFTTVQKKPSKVIGLKGKRQVGAATSSERGVNTTIVCCTSASGNYIPPMIIFKRKRQPQELELGAPTGSIVTISDTGYINSELFVEWLKHFYSHVSSSKDDPVLLLLVGHSTHSKNLAAINYARDHGIILLQLPSHTTHRLQPLDVAFLDHWVISALLNEAYGKAASVRTAANAFKASGIWPVDRLIFTDSIFSASRALKPSFPLESTETPSTSSRFLEDLTEVLPLPQADPCENTKPVRSQDAAVLTITPYKADLESRKRPTPKRIKKKLNFGTDTMINQEEKDGSSKKKKKKIAAFIDELDVRVAGMSREGKVSHQECTKPIRGAYNNNTSKQAGKKTTPYWWNDAIQEQRKQCTSSRRTLMRLLRNPNIPEILKRVAEETETPEKSIMQTYQDRKKKTLGEFVRPA</sequence>
<dbReference type="Proteomes" id="UP001056778">
    <property type="component" value="Chromosome 1"/>
</dbReference>
<accession>A0ACB9TS95</accession>